<dbReference type="AlphaFoldDB" id="A0A8T3BHM2"/>
<dbReference type="SMR" id="A0A8T3BHM2"/>
<dbReference type="Proteomes" id="UP000829196">
    <property type="component" value="Unassembled WGS sequence"/>
</dbReference>
<evidence type="ECO:0000313" key="2">
    <source>
        <dbReference type="EMBL" id="KAI0513474.1"/>
    </source>
</evidence>
<accession>A0A8T3BHM2</accession>
<organism evidence="2 3">
    <name type="scientific">Dendrobium nobile</name>
    <name type="common">Orchid</name>
    <dbReference type="NCBI Taxonomy" id="94219"/>
    <lineage>
        <taxon>Eukaryota</taxon>
        <taxon>Viridiplantae</taxon>
        <taxon>Streptophyta</taxon>
        <taxon>Embryophyta</taxon>
        <taxon>Tracheophyta</taxon>
        <taxon>Spermatophyta</taxon>
        <taxon>Magnoliopsida</taxon>
        <taxon>Liliopsida</taxon>
        <taxon>Asparagales</taxon>
        <taxon>Orchidaceae</taxon>
        <taxon>Epidendroideae</taxon>
        <taxon>Malaxideae</taxon>
        <taxon>Dendrobiinae</taxon>
        <taxon>Dendrobium</taxon>
    </lineage>
</organism>
<dbReference type="EMBL" id="JAGYWB010000008">
    <property type="protein sequence ID" value="KAI0513474.1"/>
    <property type="molecule type" value="Genomic_DNA"/>
</dbReference>
<comment type="caution">
    <text evidence="2">The sequence shown here is derived from an EMBL/GenBank/DDBJ whole genome shotgun (WGS) entry which is preliminary data.</text>
</comment>
<feature type="domain" description="RNase H type-1" evidence="1">
    <location>
        <begin position="73"/>
        <end position="158"/>
    </location>
</feature>
<dbReference type="InterPro" id="IPR044730">
    <property type="entry name" value="RNase_H-like_dom_plant"/>
</dbReference>
<dbReference type="Pfam" id="PF13456">
    <property type="entry name" value="RVT_3"/>
    <property type="match status" value="1"/>
</dbReference>
<evidence type="ECO:0000259" key="1">
    <source>
        <dbReference type="Pfam" id="PF13456"/>
    </source>
</evidence>
<dbReference type="CDD" id="cd06222">
    <property type="entry name" value="RNase_H_like"/>
    <property type="match status" value="1"/>
</dbReference>
<dbReference type="InterPro" id="IPR002156">
    <property type="entry name" value="RNaseH_domain"/>
</dbReference>
<evidence type="ECO:0000313" key="3">
    <source>
        <dbReference type="Proteomes" id="UP000829196"/>
    </source>
</evidence>
<keyword evidence="3" id="KW-1185">Reference proteome</keyword>
<protein>
    <recommendedName>
        <fullName evidence="1">RNase H type-1 domain-containing protein</fullName>
    </recommendedName>
</protein>
<reference evidence="2" key="1">
    <citation type="journal article" date="2022" name="Front. Genet.">
        <title>Chromosome-Scale Assembly of the Dendrobium nobile Genome Provides Insights Into the Molecular Mechanism of the Biosynthesis of the Medicinal Active Ingredient of Dendrobium.</title>
        <authorList>
            <person name="Xu Q."/>
            <person name="Niu S.-C."/>
            <person name="Li K.-L."/>
            <person name="Zheng P.-J."/>
            <person name="Zhang X.-J."/>
            <person name="Jia Y."/>
            <person name="Liu Y."/>
            <person name="Niu Y.-X."/>
            <person name="Yu L.-H."/>
            <person name="Chen D.-F."/>
            <person name="Zhang G.-Q."/>
        </authorList>
    </citation>
    <scope>NUCLEOTIDE SEQUENCE</scope>
    <source>
        <tissue evidence="2">Leaf</tissue>
    </source>
</reference>
<dbReference type="OrthoDB" id="1304301at2759"/>
<gene>
    <name evidence="2" type="ORF">KFK09_009497</name>
</gene>
<dbReference type="InterPro" id="IPR053151">
    <property type="entry name" value="RNase_H-like"/>
</dbReference>
<dbReference type="PANTHER" id="PTHR47723:SF19">
    <property type="entry name" value="POLYNUCLEOTIDYL TRANSFERASE, RIBONUCLEASE H-LIKE SUPERFAMILY PROTEIN"/>
    <property type="match status" value="1"/>
</dbReference>
<proteinExistence type="predicted"/>
<dbReference type="PANTHER" id="PTHR47723">
    <property type="entry name" value="OS05G0353850 PROTEIN"/>
    <property type="match status" value="1"/>
</dbReference>
<dbReference type="GO" id="GO:0003676">
    <property type="term" value="F:nucleic acid binding"/>
    <property type="evidence" value="ECO:0007669"/>
    <property type="project" value="InterPro"/>
</dbReference>
<dbReference type="GO" id="GO:0004523">
    <property type="term" value="F:RNA-DNA hybrid ribonuclease activity"/>
    <property type="evidence" value="ECO:0007669"/>
    <property type="project" value="InterPro"/>
</dbReference>
<name>A0A8T3BHM2_DENNO</name>
<sequence>MNAFCVFAKVKDKIMQLFVANLLRVDSFKGFYHVGAEFRVSFQPSSIGFKERIVKWLKPLEGCFKLNIDSCVKNFKSSCGDIISDFKGHVIVAFEVSSNADTTIKAEIEALLFCLELCMSLCFTNVWIEIDAMLLILYIEGNSIFNSALFYMLKDIKH</sequence>